<feature type="domain" description="Daunorubicin resistance ATP-binding protein DrrA1/2-like C-terminal" evidence="4">
    <location>
        <begin position="2"/>
        <end position="32"/>
    </location>
</feature>
<feature type="non-terminal residue" evidence="5">
    <location>
        <position position="1"/>
    </location>
</feature>
<dbReference type="AlphaFoldDB" id="X1M6F9"/>
<gene>
    <name evidence="5" type="ORF">S06H3_19954</name>
</gene>
<keyword evidence="3" id="KW-0067">ATP-binding</keyword>
<evidence type="ECO:0000256" key="1">
    <source>
        <dbReference type="ARBA" id="ARBA00022448"/>
    </source>
</evidence>
<evidence type="ECO:0000256" key="2">
    <source>
        <dbReference type="ARBA" id="ARBA00022741"/>
    </source>
</evidence>
<dbReference type="EMBL" id="BARV01010277">
    <property type="protein sequence ID" value="GAI10270.1"/>
    <property type="molecule type" value="Genomic_DNA"/>
</dbReference>
<sequence length="38" mass="4343">PKQVLERLVSTGIIINRFELATPSMHEIFLKVAGKNYE</sequence>
<dbReference type="InterPro" id="IPR025302">
    <property type="entry name" value="DrrA1/2-like_C"/>
</dbReference>
<dbReference type="Pfam" id="PF13732">
    <property type="entry name" value="DrrA1-3_C"/>
    <property type="match status" value="1"/>
</dbReference>
<keyword evidence="2" id="KW-0547">Nucleotide-binding</keyword>
<evidence type="ECO:0000313" key="5">
    <source>
        <dbReference type="EMBL" id="GAI10270.1"/>
    </source>
</evidence>
<name>X1M6F9_9ZZZZ</name>
<dbReference type="GO" id="GO:0005524">
    <property type="term" value="F:ATP binding"/>
    <property type="evidence" value="ECO:0007669"/>
    <property type="project" value="UniProtKB-KW"/>
</dbReference>
<organism evidence="5">
    <name type="scientific">marine sediment metagenome</name>
    <dbReference type="NCBI Taxonomy" id="412755"/>
    <lineage>
        <taxon>unclassified sequences</taxon>
        <taxon>metagenomes</taxon>
        <taxon>ecological metagenomes</taxon>
    </lineage>
</organism>
<reference evidence="5" key="1">
    <citation type="journal article" date="2014" name="Front. Microbiol.">
        <title>High frequency of phylogenetically diverse reductive dehalogenase-homologous genes in deep subseafloor sedimentary metagenomes.</title>
        <authorList>
            <person name="Kawai M."/>
            <person name="Futagami T."/>
            <person name="Toyoda A."/>
            <person name="Takaki Y."/>
            <person name="Nishi S."/>
            <person name="Hori S."/>
            <person name="Arai W."/>
            <person name="Tsubouchi T."/>
            <person name="Morono Y."/>
            <person name="Uchiyama I."/>
            <person name="Ito T."/>
            <person name="Fujiyama A."/>
            <person name="Inagaki F."/>
            <person name="Takami H."/>
        </authorList>
    </citation>
    <scope>NUCLEOTIDE SEQUENCE</scope>
    <source>
        <strain evidence="5">Expedition CK06-06</strain>
    </source>
</reference>
<accession>X1M6F9</accession>
<evidence type="ECO:0000256" key="3">
    <source>
        <dbReference type="ARBA" id="ARBA00022840"/>
    </source>
</evidence>
<comment type="caution">
    <text evidence="5">The sequence shown here is derived from an EMBL/GenBank/DDBJ whole genome shotgun (WGS) entry which is preliminary data.</text>
</comment>
<evidence type="ECO:0000259" key="4">
    <source>
        <dbReference type="Pfam" id="PF13732"/>
    </source>
</evidence>
<proteinExistence type="predicted"/>
<keyword evidence="1" id="KW-0813">Transport</keyword>
<protein>
    <recommendedName>
        <fullName evidence="4">Daunorubicin resistance ATP-binding protein DrrA1/2-like C-terminal domain-containing protein</fullName>
    </recommendedName>
</protein>